<evidence type="ECO:0000259" key="2">
    <source>
        <dbReference type="Pfam" id="PF13439"/>
    </source>
</evidence>
<evidence type="ECO:0000259" key="1">
    <source>
        <dbReference type="Pfam" id="PF00534"/>
    </source>
</evidence>
<dbReference type="Gene3D" id="3.40.50.2000">
    <property type="entry name" value="Glycogen Phosphorylase B"/>
    <property type="match status" value="2"/>
</dbReference>
<dbReference type="SUPFAM" id="SSF53756">
    <property type="entry name" value="UDP-Glycosyltransferase/glycogen phosphorylase"/>
    <property type="match status" value="1"/>
</dbReference>
<protein>
    <submittedName>
        <fullName evidence="3">Glycosyltransferase</fullName>
    </submittedName>
</protein>
<feature type="domain" description="Glycosyl transferase family 1" evidence="1">
    <location>
        <begin position="218"/>
        <end position="380"/>
    </location>
</feature>
<dbReference type="Pfam" id="PF00534">
    <property type="entry name" value="Glycos_transf_1"/>
    <property type="match status" value="1"/>
</dbReference>
<dbReference type="CDD" id="cd03794">
    <property type="entry name" value="GT4_WbuB-like"/>
    <property type="match status" value="1"/>
</dbReference>
<name>A0A0C1FB61_9FLAO</name>
<dbReference type="InterPro" id="IPR001296">
    <property type="entry name" value="Glyco_trans_1"/>
</dbReference>
<dbReference type="EMBL" id="JSYL01000004">
    <property type="protein sequence ID" value="KIA89108.1"/>
    <property type="molecule type" value="Genomic_DNA"/>
</dbReference>
<dbReference type="OrthoDB" id="9811902at2"/>
<evidence type="ECO:0000313" key="4">
    <source>
        <dbReference type="Proteomes" id="UP000031473"/>
    </source>
</evidence>
<dbReference type="InterPro" id="IPR028098">
    <property type="entry name" value="Glyco_trans_4-like_N"/>
</dbReference>
<dbReference type="PANTHER" id="PTHR12526">
    <property type="entry name" value="GLYCOSYLTRANSFERASE"/>
    <property type="match status" value="1"/>
</dbReference>
<dbReference type="PANTHER" id="PTHR12526:SF609">
    <property type="entry name" value="LIPOPOLYSACCHARIDE BIOSYNTHESIS PROTEIN"/>
    <property type="match status" value="1"/>
</dbReference>
<accession>A0A0C1FB61</accession>
<gene>
    <name evidence="3" type="ORF">OA86_08575</name>
</gene>
<dbReference type="GO" id="GO:0016757">
    <property type="term" value="F:glycosyltransferase activity"/>
    <property type="evidence" value="ECO:0007669"/>
    <property type="project" value="UniProtKB-ARBA"/>
</dbReference>
<organism evidence="3 4">
    <name type="scientific">Kaistella jeonii</name>
    <dbReference type="NCBI Taxonomy" id="266749"/>
    <lineage>
        <taxon>Bacteria</taxon>
        <taxon>Pseudomonadati</taxon>
        <taxon>Bacteroidota</taxon>
        <taxon>Flavobacteriia</taxon>
        <taxon>Flavobacteriales</taxon>
        <taxon>Weeksellaceae</taxon>
        <taxon>Chryseobacterium group</taxon>
        <taxon>Kaistella</taxon>
    </lineage>
</organism>
<keyword evidence="4" id="KW-1185">Reference proteome</keyword>
<proteinExistence type="predicted"/>
<dbReference type="RefSeq" id="WP_039351697.1">
    <property type="nucleotide sequence ID" value="NZ_FOLA01000004.1"/>
</dbReference>
<comment type="caution">
    <text evidence="3">The sequence shown here is derived from an EMBL/GenBank/DDBJ whole genome shotgun (WGS) entry which is preliminary data.</text>
</comment>
<sequence>MKILIVTQYYFPENFKSNDLSFELQKRGHEVTVLTGLPNYPEGKMYDGYGIFKNRRQEINGVKIIRSLLLLRGKGGGIRLFLNYFSFAFFASIKSFFLNFNNKYDAVIVHEPSPITQFYPALLLKKLQNVPVYFWVMDLWPESLEIAGGVKNKSVLGFFEKMVINFYKNSEKILITSKGFKKSILEKGDFESKLEYFPNWAEDSISQGDQNFPVPELPDGFKVMFAGNVGEAQDLEAIINAALELKNNPEIKLVIVGDGRKMSYVQEFIEKNSLQKTVFTVGRFPVEAMASFFAKADVMLVSLKDDKIFNLTVPAKVQAYMSASKPIVAMLNGEGAEIIEEAKCGVVVSAGDSKKLAETILKMATLSNLELKQMGENSRNFFLENYQLSSCIDNLERILKLKTVPEKK</sequence>
<dbReference type="STRING" id="266749.SAMN05421876_10443"/>
<reference evidence="3 4" key="1">
    <citation type="submission" date="2014-10" db="EMBL/GenBank/DDBJ databases">
        <title>Kaistella jeonii genome.</title>
        <authorList>
            <person name="Clayton J.T."/>
            <person name="Newman J.D."/>
        </authorList>
    </citation>
    <scope>NUCLEOTIDE SEQUENCE [LARGE SCALE GENOMIC DNA]</scope>
    <source>
        <strain evidence="3 4">DSM 17048</strain>
    </source>
</reference>
<dbReference type="Pfam" id="PF13439">
    <property type="entry name" value="Glyco_transf_4"/>
    <property type="match status" value="1"/>
</dbReference>
<evidence type="ECO:0000313" key="3">
    <source>
        <dbReference type="EMBL" id="KIA89108.1"/>
    </source>
</evidence>
<dbReference type="AlphaFoldDB" id="A0A0C1FB61"/>
<feature type="domain" description="Glycosyltransferase subfamily 4-like N-terminal" evidence="2">
    <location>
        <begin position="19"/>
        <end position="199"/>
    </location>
</feature>
<keyword evidence="3" id="KW-0808">Transferase</keyword>
<dbReference type="Proteomes" id="UP000031473">
    <property type="component" value="Unassembled WGS sequence"/>
</dbReference>